<feature type="region of interest" description="Disordered" evidence="1">
    <location>
        <begin position="49"/>
        <end position="105"/>
    </location>
</feature>
<feature type="compositionally biased region" description="Polar residues" evidence="1">
    <location>
        <begin position="364"/>
        <end position="373"/>
    </location>
</feature>
<dbReference type="AlphaFoldDB" id="A0A4Y7Q274"/>
<accession>A0A4Y7Q274</accession>
<feature type="compositionally biased region" description="Basic residues" evidence="1">
    <location>
        <begin position="49"/>
        <end position="64"/>
    </location>
</feature>
<dbReference type="VEuPathDB" id="FungiDB:BD410DRAFT_804632"/>
<dbReference type="EMBL" id="ML170184">
    <property type="protein sequence ID" value="TDL20969.1"/>
    <property type="molecule type" value="Genomic_DNA"/>
</dbReference>
<name>A0A4Y7Q274_9AGAM</name>
<feature type="compositionally biased region" description="Low complexity" evidence="1">
    <location>
        <begin position="329"/>
        <end position="339"/>
    </location>
</feature>
<feature type="region of interest" description="Disordered" evidence="1">
    <location>
        <begin position="1"/>
        <end position="25"/>
    </location>
</feature>
<evidence type="ECO:0000256" key="1">
    <source>
        <dbReference type="SAM" id="MobiDB-lite"/>
    </source>
</evidence>
<dbReference type="Proteomes" id="UP000294933">
    <property type="component" value="Unassembled WGS sequence"/>
</dbReference>
<keyword evidence="3" id="KW-1185">Reference proteome</keyword>
<evidence type="ECO:0000313" key="2">
    <source>
        <dbReference type="EMBL" id="TDL20969.1"/>
    </source>
</evidence>
<feature type="region of interest" description="Disordered" evidence="1">
    <location>
        <begin position="417"/>
        <end position="441"/>
    </location>
</feature>
<proteinExistence type="predicted"/>
<gene>
    <name evidence="2" type="ORF">BD410DRAFT_804632</name>
</gene>
<feature type="region of interest" description="Disordered" evidence="1">
    <location>
        <begin position="274"/>
        <end position="339"/>
    </location>
</feature>
<sequence>MTTSTSATNSNHSLHSTTQTPRLSSEHTLLSDGFRDGLTAAEFHKAKAMKAKQRRLLKQKKIKSGSKSSGKNKENIPPAARRSKDPMAKLPPLDDLFTLGREEPPSLRDLGRTTYLKACLEGSAIPGPVPLPRPDHPNVHLSQGHPAEDHVDAIGNTTATSTPPGSPSLAHGVNVEDDAANFEPVDRSEEQLEVVPREAAHSVLVGWSSPLTTPPSSPSPGLPKDLDPRLFGGESPLTSPPSSPSRSTRLSDSDSESDSDLGVLLFERLAARRRVAHRQRCVWSSDEGTDDEGDDDDSSSAVSFLHDEELSTTNVPEDVQDAEDVQHESPPVATTVTPTSPEFEEAAIRNGKGKCKAAEDNDNTEPTNATTSQHRTHITAERFDGDNAALVDVQTPAPVTTGPSSSMSLSFDRTRETSLSKRESDTARIPSATRQPHALSESETEVIADTLIVVLMRKQDWMLLHRLLDVATFLGHTWSEEHMITVIRSHPCLVRRETFRGVYYRYDDSMDTDFTRHWGCYFRMQKELSAFRTEI</sequence>
<feature type="region of interest" description="Disordered" evidence="1">
    <location>
        <begin position="127"/>
        <end position="260"/>
    </location>
</feature>
<feature type="region of interest" description="Disordered" evidence="1">
    <location>
        <begin position="353"/>
        <end position="375"/>
    </location>
</feature>
<feature type="compositionally biased region" description="Pro residues" evidence="1">
    <location>
        <begin position="212"/>
        <end position="221"/>
    </location>
</feature>
<feature type="compositionally biased region" description="Low complexity" evidence="1">
    <location>
        <begin position="1"/>
        <end position="20"/>
    </location>
</feature>
<feature type="compositionally biased region" description="Basic and acidic residues" evidence="1">
    <location>
        <begin position="184"/>
        <end position="200"/>
    </location>
</feature>
<evidence type="ECO:0000313" key="3">
    <source>
        <dbReference type="Proteomes" id="UP000294933"/>
    </source>
</evidence>
<protein>
    <submittedName>
        <fullName evidence="2">Uncharacterized protein</fullName>
    </submittedName>
</protein>
<reference evidence="2 3" key="1">
    <citation type="submission" date="2018-06" db="EMBL/GenBank/DDBJ databases">
        <title>A transcriptomic atlas of mushroom development highlights an independent origin of complex multicellularity.</title>
        <authorList>
            <consortium name="DOE Joint Genome Institute"/>
            <person name="Krizsan K."/>
            <person name="Almasi E."/>
            <person name="Merenyi Z."/>
            <person name="Sahu N."/>
            <person name="Viragh M."/>
            <person name="Koszo T."/>
            <person name="Mondo S."/>
            <person name="Kiss B."/>
            <person name="Balint B."/>
            <person name="Kues U."/>
            <person name="Barry K."/>
            <person name="Hegedus J.C."/>
            <person name="Henrissat B."/>
            <person name="Johnson J."/>
            <person name="Lipzen A."/>
            <person name="Ohm R."/>
            <person name="Nagy I."/>
            <person name="Pangilinan J."/>
            <person name="Yan J."/>
            <person name="Xiong Y."/>
            <person name="Grigoriev I.V."/>
            <person name="Hibbett D.S."/>
            <person name="Nagy L.G."/>
        </authorList>
    </citation>
    <scope>NUCLEOTIDE SEQUENCE [LARGE SCALE GENOMIC DNA]</scope>
    <source>
        <strain evidence="2 3">SZMC22713</strain>
    </source>
</reference>
<organism evidence="2 3">
    <name type="scientific">Rickenella mellea</name>
    <dbReference type="NCBI Taxonomy" id="50990"/>
    <lineage>
        <taxon>Eukaryota</taxon>
        <taxon>Fungi</taxon>
        <taxon>Dikarya</taxon>
        <taxon>Basidiomycota</taxon>
        <taxon>Agaricomycotina</taxon>
        <taxon>Agaricomycetes</taxon>
        <taxon>Hymenochaetales</taxon>
        <taxon>Rickenellaceae</taxon>
        <taxon>Rickenella</taxon>
    </lineage>
</organism>
<feature type="compositionally biased region" description="Basic and acidic residues" evidence="1">
    <location>
        <begin position="417"/>
        <end position="426"/>
    </location>
</feature>
<feature type="compositionally biased region" description="Acidic residues" evidence="1">
    <location>
        <begin position="287"/>
        <end position="298"/>
    </location>
</feature>